<dbReference type="AlphaFoldDB" id="A0A4Z2DHF1"/>
<comment type="caution">
    <text evidence="3">The sequence shown here is derived from an EMBL/GenBank/DDBJ whole genome shotgun (WGS) entry which is preliminary data.</text>
</comment>
<feature type="compositionally biased region" description="Polar residues" evidence="2">
    <location>
        <begin position="550"/>
        <end position="567"/>
    </location>
</feature>
<dbReference type="Proteomes" id="UP000311919">
    <property type="component" value="Unassembled WGS sequence"/>
</dbReference>
<feature type="coiled-coil region" evidence="1">
    <location>
        <begin position="761"/>
        <end position="788"/>
    </location>
</feature>
<keyword evidence="1" id="KW-0175">Coiled coil</keyword>
<feature type="region of interest" description="Disordered" evidence="2">
    <location>
        <begin position="605"/>
        <end position="715"/>
    </location>
</feature>
<proteinExistence type="predicted"/>
<feature type="compositionally biased region" description="Basic residues" evidence="2">
    <location>
        <begin position="609"/>
        <end position="618"/>
    </location>
</feature>
<gene>
    <name evidence="3" type="ORF">EWB00_000906</name>
</gene>
<keyword evidence="4" id="KW-1185">Reference proteome</keyword>
<evidence type="ECO:0000256" key="2">
    <source>
        <dbReference type="SAM" id="MobiDB-lite"/>
    </source>
</evidence>
<reference evidence="3 4" key="1">
    <citation type="submission" date="2019-03" db="EMBL/GenBank/DDBJ databases">
        <title>An improved genome assembly of the fluke Schistosoma japonicum.</title>
        <authorList>
            <person name="Hu W."/>
            <person name="Luo F."/>
            <person name="Yin M."/>
            <person name="Mo X."/>
            <person name="Sun C."/>
            <person name="Wu Q."/>
            <person name="Zhu B."/>
            <person name="Xiang M."/>
            <person name="Wang J."/>
            <person name="Wang Y."/>
            <person name="Zhang T."/>
            <person name="Xu B."/>
            <person name="Zheng H."/>
            <person name="Feng Z."/>
        </authorList>
    </citation>
    <scope>NUCLEOTIDE SEQUENCE [LARGE SCALE GENOMIC DNA]</scope>
    <source>
        <strain evidence="3">HuSjv2</strain>
        <tissue evidence="3">Worms</tissue>
    </source>
</reference>
<dbReference type="OrthoDB" id="6259683at2759"/>
<feature type="compositionally biased region" description="Polar residues" evidence="2">
    <location>
        <begin position="619"/>
        <end position="630"/>
    </location>
</feature>
<feature type="region of interest" description="Disordered" evidence="2">
    <location>
        <begin position="528"/>
        <end position="576"/>
    </location>
</feature>
<evidence type="ECO:0000313" key="3">
    <source>
        <dbReference type="EMBL" id="TNN15917.1"/>
    </source>
</evidence>
<feature type="compositionally biased region" description="Polar residues" evidence="2">
    <location>
        <begin position="637"/>
        <end position="664"/>
    </location>
</feature>
<feature type="region of interest" description="Disordered" evidence="2">
    <location>
        <begin position="305"/>
        <end position="326"/>
    </location>
</feature>
<evidence type="ECO:0000256" key="1">
    <source>
        <dbReference type="SAM" id="Coils"/>
    </source>
</evidence>
<protein>
    <submittedName>
        <fullName evidence="3">Uncharacterized protein</fullName>
    </submittedName>
</protein>
<feature type="compositionally biased region" description="Basic residues" evidence="2">
    <location>
        <begin position="688"/>
        <end position="704"/>
    </location>
</feature>
<evidence type="ECO:0000313" key="4">
    <source>
        <dbReference type="Proteomes" id="UP000311919"/>
    </source>
</evidence>
<organism evidence="3 4">
    <name type="scientific">Schistosoma japonicum</name>
    <name type="common">Blood fluke</name>
    <dbReference type="NCBI Taxonomy" id="6182"/>
    <lineage>
        <taxon>Eukaryota</taxon>
        <taxon>Metazoa</taxon>
        <taxon>Spiralia</taxon>
        <taxon>Lophotrochozoa</taxon>
        <taxon>Platyhelminthes</taxon>
        <taxon>Trematoda</taxon>
        <taxon>Digenea</taxon>
        <taxon>Strigeidida</taxon>
        <taxon>Schistosomatoidea</taxon>
        <taxon>Schistosomatidae</taxon>
        <taxon>Schistosoma</taxon>
    </lineage>
</organism>
<accession>A0A4Z2DHF1</accession>
<sequence>MENPSTQEDENNQDILEFEDNLERMSRDLVTDILTQAKSTIVYESYNADQNVLPSQKLPSTLPRLTVTALSSPKYVNENVTNSEKCANSIHISPLNQESVVNEKINLSNVYEEQTNKPLNELSIQKKPVEKTLSNQCEKKFDFCSNVLNDFRGNGVGSATPDTPRQKDYHWKPKINTPPVNSAIFTSSSDCTQRPVCLREMSPSPPSLSCNLIKDDSVSLPSPANSKYISEFSTSCRMLTYRQDSPTVINTHDIEQKLKPFSSPLPIYIPSTACTRILKHPEIHGLVNNYDSRINRFKDGASTADKLSYSDDMSPESEKPSTEYDDDSYMTDKIQITKPYVPRLQLSSSPGTNHLRTYQPTLSRNRITTKIQNMNLQIPKSTSSSLCWWEPLNHHDPYLHGANDSVYSDKFNLPEPNPEVLRHYHYLCAQQPVKEASLIKAITEAEIKAKYDKLAHYEFLRRRSLRNNNNRSYHHKQTRFLDSNKSRRLNIDSKHLNKMNINHNTVNSLHLNRPGKFVRILQKENKPKNIQYSNDDNLYSTVSKPEKQRSILSSTNHNSQSRKVTSKSNNHNHNSLKIENKHQNLNEYKRNNNINLNIHFDNSHEQRLHHSNNRRTQKNHQSPTDYQINTLRDHGNNRSIHSPTNKRNTDSPIYSNPPYSNNLPRQFYPVEQQTVDDSRENELYTRNIHSRRNNLRTVHSKSPCHRNSNLSSESLDKLRRRCHSIERELDLFERKQSGHYLSSPSSRDPRVDALTSANRILRQRLHDIQKLQENREHALNKAHATVNDLLNKQQKQASIIRESARNFTQSSPTLLTNNHEYHNTESYTPNFYKPMIEDDSFNLPCYTPTKYGHYSPNQHHPPSTTTSSEYNKSSLYDHYLSHRKSFDSRNTSTNLLLEKLRLDYADLANSVCRVEEKARDAASSVQSLLRQFQLGLGESYASNSLNPIQTNDAYESFSKEPHSSELYDKSVTLRLQKARDTLDQLKSDSSRLSNDQYIKSDYTVPLTISITTTTNSLMTSSRPSVATTTSDMVPFKMNHYSLHEPYVKYSDVYNRPYTNSLRSTWHIS</sequence>
<feature type="compositionally biased region" description="Polar residues" evidence="2">
    <location>
        <begin position="528"/>
        <end position="543"/>
    </location>
</feature>
<name>A0A4Z2DHF1_SCHJA</name>
<dbReference type="EMBL" id="SKCS01000139">
    <property type="protein sequence ID" value="TNN15917.1"/>
    <property type="molecule type" value="Genomic_DNA"/>
</dbReference>